<protein>
    <recommendedName>
        <fullName evidence="11">Vitamin K epoxide reductase domain-containing protein</fullName>
    </recommendedName>
</protein>
<evidence type="ECO:0000256" key="2">
    <source>
        <dbReference type="ARBA" id="ARBA00006214"/>
    </source>
</evidence>
<evidence type="ECO:0000256" key="4">
    <source>
        <dbReference type="ARBA" id="ARBA00022719"/>
    </source>
</evidence>
<keyword evidence="7 10" id="KW-0472">Membrane</keyword>
<feature type="transmembrane region" description="Helical" evidence="10">
    <location>
        <begin position="60"/>
        <end position="81"/>
    </location>
</feature>
<dbReference type="Gene3D" id="3.40.30.10">
    <property type="entry name" value="Glutaredoxin"/>
    <property type="match status" value="1"/>
</dbReference>
<dbReference type="AlphaFoldDB" id="A0A2W4XUK7"/>
<dbReference type="SUPFAM" id="SSF52833">
    <property type="entry name" value="Thioredoxin-like"/>
    <property type="match status" value="1"/>
</dbReference>
<feature type="transmembrane region" description="Helical" evidence="10">
    <location>
        <begin position="101"/>
        <end position="125"/>
    </location>
</feature>
<organism evidence="12 13">
    <name type="scientific">Phormidesmis priestleyi</name>
    <dbReference type="NCBI Taxonomy" id="268141"/>
    <lineage>
        <taxon>Bacteria</taxon>
        <taxon>Bacillati</taxon>
        <taxon>Cyanobacteriota</taxon>
        <taxon>Cyanophyceae</taxon>
        <taxon>Leptolyngbyales</taxon>
        <taxon>Leptolyngbyaceae</taxon>
        <taxon>Phormidesmis</taxon>
    </lineage>
</organism>
<evidence type="ECO:0000256" key="5">
    <source>
        <dbReference type="ARBA" id="ARBA00022989"/>
    </source>
</evidence>
<evidence type="ECO:0000259" key="11">
    <source>
        <dbReference type="SMART" id="SM00756"/>
    </source>
</evidence>
<dbReference type="EMBL" id="QBMP01000003">
    <property type="protein sequence ID" value="PZO61223.1"/>
    <property type="molecule type" value="Genomic_DNA"/>
</dbReference>
<evidence type="ECO:0000313" key="12">
    <source>
        <dbReference type="EMBL" id="PZO61223.1"/>
    </source>
</evidence>
<name>A0A2W4XUK7_9CYAN</name>
<gene>
    <name evidence="12" type="ORF">DCF15_00760</name>
</gene>
<accession>A0A2W4XUK7</accession>
<dbReference type="InterPro" id="IPR036249">
    <property type="entry name" value="Thioredoxin-like_sf"/>
</dbReference>
<keyword evidence="4" id="KW-0874">Quinone</keyword>
<evidence type="ECO:0000313" key="13">
    <source>
        <dbReference type="Proteomes" id="UP000249794"/>
    </source>
</evidence>
<keyword evidence="8" id="KW-1015">Disulfide bond</keyword>
<dbReference type="GO" id="GO:0048038">
    <property type="term" value="F:quinone binding"/>
    <property type="evidence" value="ECO:0007669"/>
    <property type="project" value="UniProtKB-KW"/>
</dbReference>
<keyword evidence="3 10" id="KW-0812">Transmembrane</keyword>
<dbReference type="PANTHER" id="PTHR34573:SF1">
    <property type="entry name" value="VITAMIN K EPOXIDE REDUCTASE DOMAIN-CONTAINING PROTEIN"/>
    <property type="match status" value="1"/>
</dbReference>
<dbReference type="InterPro" id="IPR038354">
    <property type="entry name" value="VKOR_sf"/>
</dbReference>
<feature type="domain" description="Vitamin K epoxide reductase" evidence="11">
    <location>
        <begin position="12"/>
        <end position="153"/>
    </location>
</feature>
<dbReference type="PANTHER" id="PTHR34573">
    <property type="entry name" value="VKC DOMAIN-CONTAINING PROTEIN"/>
    <property type="match status" value="1"/>
</dbReference>
<keyword evidence="5 10" id="KW-1133">Transmembrane helix</keyword>
<dbReference type="GO" id="GO:0016491">
    <property type="term" value="F:oxidoreductase activity"/>
    <property type="evidence" value="ECO:0007669"/>
    <property type="project" value="UniProtKB-KW"/>
</dbReference>
<evidence type="ECO:0000256" key="8">
    <source>
        <dbReference type="ARBA" id="ARBA00023157"/>
    </source>
</evidence>
<evidence type="ECO:0000256" key="1">
    <source>
        <dbReference type="ARBA" id="ARBA00004141"/>
    </source>
</evidence>
<proteinExistence type="inferred from homology"/>
<reference evidence="12 13" key="2">
    <citation type="submission" date="2018-06" db="EMBL/GenBank/DDBJ databases">
        <title>Metagenomic assembly of (sub)arctic Cyanobacteria and their associated microbiome from non-axenic cultures.</title>
        <authorList>
            <person name="Baurain D."/>
        </authorList>
    </citation>
    <scope>NUCLEOTIDE SEQUENCE [LARGE SCALE GENOMIC DNA]</scope>
    <source>
        <strain evidence="12">ULC027bin1</strain>
    </source>
</reference>
<dbReference type="InterPro" id="IPR012932">
    <property type="entry name" value="VKOR"/>
</dbReference>
<dbReference type="SMART" id="SM00756">
    <property type="entry name" value="VKc"/>
    <property type="match status" value="1"/>
</dbReference>
<feature type="transmembrane region" description="Helical" evidence="10">
    <location>
        <begin position="132"/>
        <end position="152"/>
    </location>
</feature>
<evidence type="ECO:0000256" key="7">
    <source>
        <dbReference type="ARBA" id="ARBA00023136"/>
    </source>
</evidence>
<reference evidence="13" key="1">
    <citation type="submission" date="2018-04" db="EMBL/GenBank/DDBJ databases">
        <authorList>
            <person name="Cornet L."/>
        </authorList>
    </citation>
    <scope>NUCLEOTIDE SEQUENCE [LARGE SCALE GENOMIC DNA]</scope>
</reference>
<comment type="similarity">
    <text evidence="2">Belongs to the VKOR family.</text>
</comment>
<comment type="caution">
    <text evidence="12">The sequence shown here is derived from an EMBL/GenBank/DDBJ whole genome shotgun (WGS) entry which is preliminary data.</text>
</comment>
<keyword evidence="6" id="KW-0560">Oxidoreductase</keyword>
<dbReference type="Proteomes" id="UP000249794">
    <property type="component" value="Unassembled WGS sequence"/>
</dbReference>
<evidence type="ECO:0000256" key="9">
    <source>
        <dbReference type="ARBA" id="ARBA00023284"/>
    </source>
</evidence>
<evidence type="ECO:0000256" key="3">
    <source>
        <dbReference type="ARBA" id="ARBA00022692"/>
    </source>
</evidence>
<dbReference type="InterPro" id="IPR044698">
    <property type="entry name" value="VKOR/LTO1"/>
</dbReference>
<dbReference type="GO" id="GO:0016020">
    <property type="term" value="C:membrane"/>
    <property type="evidence" value="ECO:0007669"/>
    <property type="project" value="UniProtKB-SubCell"/>
</dbReference>
<comment type="subcellular location">
    <subcellularLocation>
        <location evidence="1">Membrane</location>
        <topology evidence="1">Multi-pass membrane protein</topology>
    </subcellularLocation>
</comment>
<evidence type="ECO:0000256" key="10">
    <source>
        <dbReference type="SAM" id="Phobius"/>
    </source>
</evidence>
<dbReference type="CDD" id="cd12916">
    <property type="entry name" value="VKOR_1"/>
    <property type="match status" value="1"/>
</dbReference>
<dbReference type="Gene3D" id="1.20.1440.130">
    <property type="entry name" value="VKOR domain"/>
    <property type="match status" value="1"/>
</dbReference>
<sequence>MRRRRQEKLWIHQWSRPLIGAIAAIGASGTGYLTAVKLMNKTAACLGGCDKVLSSDWAQVFGLPLTLFGCLSYLSMFVLALSPLLVNAESNKDLRTKLESLTWPLLFVGATGMMVFSGFLMYVLATDLKTTCIYCITSATMTVAMFTLTLVGRRWEDIGQLLFNGLIIATVALVATLGIYAVPGGPLSSGNQAAEVAGQGPPVTTPSGEAELALAKHLTDSGAKMYGAYWCPHCHDQKQLFGKEAYKKMPYVECAADATNSQADLCTAEDVTSYPTWQVNGEDLMGTQTLETLALASGYQGPTNFINNEAEGAGGTSNGGQ</sequence>
<feature type="transmembrane region" description="Helical" evidence="10">
    <location>
        <begin position="158"/>
        <end position="182"/>
    </location>
</feature>
<evidence type="ECO:0000256" key="6">
    <source>
        <dbReference type="ARBA" id="ARBA00023002"/>
    </source>
</evidence>
<keyword evidence="9" id="KW-0676">Redox-active center</keyword>
<dbReference type="Pfam" id="PF07884">
    <property type="entry name" value="VKOR"/>
    <property type="match status" value="1"/>
</dbReference>